<sequence length="128" mass="14522">MKNSVSLMVACILLLGCQAPPERNCQAFKTGSFEFQSVIDGKETKSSFTRTKDLEIEYFEGKQDSATVRWVNDCEYVLKRINPRNKAEEKPILIKILTTSETSYTFEYGVVGDAKRLRGTATKINKQQ</sequence>
<evidence type="ECO:0000313" key="2">
    <source>
        <dbReference type="Proteomes" id="UP000050280"/>
    </source>
</evidence>
<accession>A0A0P7AI66</accession>
<evidence type="ECO:0000313" key="1">
    <source>
        <dbReference type="EMBL" id="KPM33312.1"/>
    </source>
</evidence>
<name>A0A0P7AI66_9FLAO</name>
<keyword evidence="2" id="KW-1185">Reference proteome</keyword>
<dbReference type="PROSITE" id="PS51257">
    <property type="entry name" value="PROKAR_LIPOPROTEIN"/>
    <property type="match status" value="1"/>
</dbReference>
<organism evidence="1 2">
    <name type="scientific">Croceitalea dokdonensis DOKDO 023</name>
    <dbReference type="NCBI Taxonomy" id="1300341"/>
    <lineage>
        <taxon>Bacteria</taxon>
        <taxon>Pseudomonadati</taxon>
        <taxon>Bacteroidota</taxon>
        <taxon>Flavobacteriia</taxon>
        <taxon>Flavobacteriales</taxon>
        <taxon>Flavobacteriaceae</taxon>
        <taxon>Croceitalea</taxon>
    </lineage>
</organism>
<dbReference type="Proteomes" id="UP000050280">
    <property type="component" value="Unassembled WGS sequence"/>
</dbReference>
<dbReference type="EMBL" id="LDJX01000001">
    <property type="protein sequence ID" value="KPM33312.1"/>
    <property type="molecule type" value="Genomic_DNA"/>
</dbReference>
<reference evidence="1 2" key="1">
    <citation type="submission" date="2015-09" db="EMBL/GenBank/DDBJ databases">
        <title>Genome sequence of the marine flavobacterium Croceitalea dokdonensis DOKDO 023 that contains proton- and sodium-pumping rhodopsins.</title>
        <authorList>
            <person name="Kwon S.-K."/>
            <person name="Lee H.K."/>
            <person name="Kwak M.-J."/>
            <person name="Kim J.F."/>
        </authorList>
    </citation>
    <scope>NUCLEOTIDE SEQUENCE [LARGE SCALE GENOMIC DNA]</scope>
    <source>
        <strain evidence="1 2">DOKDO 023</strain>
    </source>
</reference>
<dbReference type="AlphaFoldDB" id="A0A0P7AI66"/>
<evidence type="ECO:0008006" key="3">
    <source>
        <dbReference type="Google" id="ProtNLM"/>
    </source>
</evidence>
<gene>
    <name evidence="1" type="ORF">I595_215</name>
</gene>
<proteinExistence type="predicted"/>
<dbReference type="STRING" id="1300341.I595_215"/>
<comment type="caution">
    <text evidence="1">The sequence shown here is derived from an EMBL/GenBank/DDBJ whole genome shotgun (WGS) entry which is preliminary data.</text>
</comment>
<protein>
    <recommendedName>
        <fullName evidence="3">DNA topoisomerase IV subunit A</fullName>
    </recommendedName>
</protein>
<dbReference type="OrthoDB" id="1202013at2"/>
<dbReference type="RefSeq" id="WP_054557522.1">
    <property type="nucleotide sequence ID" value="NZ_LDJX01000001.1"/>
</dbReference>